<protein>
    <submittedName>
        <fullName evidence="7">Endophilin-B1</fullName>
    </submittedName>
</protein>
<dbReference type="Pfam" id="PF03114">
    <property type="entry name" value="BAR"/>
    <property type="match status" value="1"/>
</dbReference>
<dbReference type="AlphaFoldDB" id="A0A0D2WQK2"/>
<evidence type="ECO:0000313" key="8">
    <source>
        <dbReference type="Proteomes" id="UP000008743"/>
    </source>
</evidence>
<dbReference type="OMA" id="DWIMAER"/>
<evidence type="ECO:0000256" key="1">
    <source>
        <dbReference type="ARBA" id="ARBA00022443"/>
    </source>
</evidence>
<evidence type="ECO:0000256" key="3">
    <source>
        <dbReference type="SAM" id="Coils"/>
    </source>
</evidence>
<dbReference type="RefSeq" id="XP_004347871.1">
    <property type="nucleotide sequence ID" value="XM_004347821.2"/>
</dbReference>
<dbReference type="InterPro" id="IPR036028">
    <property type="entry name" value="SH3-like_dom_sf"/>
</dbReference>
<sequence>MSSSTSASASQFASSASETASRFAGLASKTFSRAMQFSQEKMGSAEKTEMDFRFQHLSERADKTKLATDRLIKAVEVYLEPSTGARIQNVVKSKLNHPRTPKETVLEKLGSTMVEAGESLGSDEQYGGALIRAGIVQQHIGEAWAELAAATTSKFLDPKTRFINVDIRELTRLRNQLSKVRLDLDVAKTKVRKAQNGPAEKLAEAENQLRNTQWEFDEQYKQVKAALETVTEEHDRQLIQLVEYVEAQNEYFQNAAKLMGDLTNDLRSIRSGAPASSLAPFAPTATAAPATKPATSPVPTSGLARGPASGRKARVVYDHEANSDSELSVSADDIVTVLGEPLNVNSITMCMCEARGVRGMVPHAFLEYLQ</sequence>
<gene>
    <name evidence="7" type="ORF">CAOG_004046</name>
</gene>
<evidence type="ECO:0000259" key="5">
    <source>
        <dbReference type="PROSITE" id="PS50002"/>
    </source>
</evidence>
<feature type="domain" description="BAR" evidence="6">
    <location>
        <begin position="39"/>
        <end position="275"/>
    </location>
</feature>
<dbReference type="SUPFAM" id="SSF103657">
    <property type="entry name" value="BAR/IMD domain-like"/>
    <property type="match status" value="1"/>
</dbReference>
<keyword evidence="1 2" id="KW-0728">SH3 domain</keyword>
<dbReference type="GO" id="GO:0005737">
    <property type="term" value="C:cytoplasm"/>
    <property type="evidence" value="ECO:0007669"/>
    <property type="project" value="InterPro"/>
</dbReference>
<dbReference type="Gene3D" id="2.30.30.40">
    <property type="entry name" value="SH3 Domains"/>
    <property type="match status" value="1"/>
</dbReference>
<name>A0A0D2WQK2_CAPO3</name>
<dbReference type="InterPro" id="IPR001452">
    <property type="entry name" value="SH3_domain"/>
</dbReference>
<evidence type="ECO:0000259" key="6">
    <source>
        <dbReference type="PROSITE" id="PS51021"/>
    </source>
</evidence>
<dbReference type="eggNOG" id="KOG3725">
    <property type="taxonomic scope" value="Eukaryota"/>
</dbReference>
<dbReference type="Gene3D" id="1.20.1270.60">
    <property type="entry name" value="Arfaptin homology (AH) domain/BAR domain"/>
    <property type="match status" value="1"/>
</dbReference>
<dbReference type="OrthoDB" id="14167at2759"/>
<evidence type="ECO:0000313" key="7">
    <source>
        <dbReference type="EMBL" id="KJE93228.1"/>
    </source>
</evidence>
<evidence type="ECO:0000256" key="2">
    <source>
        <dbReference type="PROSITE-ProRule" id="PRU00192"/>
    </source>
</evidence>
<dbReference type="SUPFAM" id="SSF50044">
    <property type="entry name" value="SH3-domain"/>
    <property type="match status" value="1"/>
</dbReference>
<feature type="domain" description="SH3" evidence="5">
    <location>
        <begin position="308"/>
        <end position="370"/>
    </location>
</feature>
<keyword evidence="3" id="KW-0175">Coiled coil</keyword>
<dbReference type="InParanoid" id="A0A0D2WQK2"/>
<feature type="compositionally biased region" description="Low complexity" evidence="4">
    <location>
        <begin position="286"/>
        <end position="301"/>
    </location>
</feature>
<keyword evidence="8" id="KW-1185">Reference proteome</keyword>
<dbReference type="SMART" id="SM00721">
    <property type="entry name" value="BAR"/>
    <property type="match status" value="1"/>
</dbReference>
<feature type="coiled-coil region" evidence="3">
    <location>
        <begin position="170"/>
        <end position="222"/>
    </location>
</feature>
<proteinExistence type="predicted"/>
<dbReference type="PROSITE" id="PS51021">
    <property type="entry name" value="BAR"/>
    <property type="match status" value="1"/>
</dbReference>
<feature type="region of interest" description="Disordered" evidence="4">
    <location>
        <begin position="286"/>
        <end position="311"/>
    </location>
</feature>
<dbReference type="InterPro" id="IPR027267">
    <property type="entry name" value="AH/BAR_dom_sf"/>
</dbReference>
<dbReference type="InterPro" id="IPR004148">
    <property type="entry name" value="BAR_dom"/>
</dbReference>
<accession>A0A0D2WQK2</accession>
<dbReference type="PROSITE" id="PS50002">
    <property type="entry name" value="SH3"/>
    <property type="match status" value="1"/>
</dbReference>
<dbReference type="SMART" id="SM00326">
    <property type="entry name" value="SH3"/>
    <property type="match status" value="1"/>
</dbReference>
<reference evidence="8" key="1">
    <citation type="submission" date="2011-02" db="EMBL/GenBank/DDBJ databases">
        <title>The Genome Sequence of Capsaspora owczarzaki ATCC 30864.</title>
        <authorList>
            <person name="Russ C."/>
            <person name="Cuomo C."/>
            <person name="Burger G."/>
            <person name="Gray M.W."/>
            <person name="Holland P.W.H."/>
            <person name="King N."/>
            <person name="Lang F.B.F."/>
            <person name="Roger A.J."/>
            <person name="Ruiz-Trillo I."/>
            <person name="Young S.K."/>
            <person name="Zeng Q."/>
            <person name="Gargeya S."/>
            <person name="Alvarado L."/>
            <person name="Berlin A."/>
            <person name="Chapman S.B."/>
            <person name="Chen Z."/>
            <person name="Freedman E."/>
            <person name="Gellesch M."/>
            <person name="Goldberg J."/>
            <person name="Griggs A."/>
            <person name="Gujja S."/>
            <person name="Heilman E."/>
            <person name="Heiman D."/>
            <person name="Howarth C."/>
            <person name="Mehta T."/>
            <person name="Neiman D."/>
            <person name="Pearson M."/>
            <person name="Roberts A."/>
            <person name="Saif S."/>
            <person name="Shea T."/>
            <person name="Shenoy N."/>
            <person name="Sisk P."/>
            <person name="Stolte C."/>
            <person name="Sykes S."/>
            <person name="White J."/>
            <person name="Yandava C."/>
            <person name="Haas B."/>
            <person name="Nusbaum C."/>
            <person name="Birren B."/>
        </authorList>
    </citation>
    <scope>NUCLEOTIDE SEQUENCE</scope>
    <source>
        <strain evidence="8">ATCC 30864</strain>
    </source>
</reference>
<organism evidence="7 8">
    <name type="scientific">Capsaspora owczarzaki (strain ATCC 30864)</name>
    <dbReference type="NCBI Taxonomy" id="595528"/>
    <lineage>
        <taxon>Eukaryota</taxon>
        <taxon>Filasterea</taxon>
        <taxon>Capsaspora</taxon>
    </lineage>
</organism>
<dbReference type="PhylomeDB" id="A0A0D2WQK2"/>
<dbReference type="STRING" id="595528.A0A0D2WQK2"/>
<dbReference type="Pfam" id="PF07653">
    <property type="entry name" value="SH3_2"/>
    <property type="match status" value="1"/>
</dbReference>
<dbReference type="EMBL" id="KE346365">
    <property type="protein sequence ID" value="KJE93228.1"/>
    <property type="molecule type" value="Genomic_DNA"/>
</dbReference>
<evidence type="ECO:0000256" key="4">
    <source>
        <dbReference type="SAM" id="MobiDB-lite"/>
    </source>
</evidence>
<dbReference type="Proteomes" id="UP000008743">
    <property type="component" value="Unassembled WGS sequence"/>
</dbReference>